<proteinExistence type="predicted"/>
<feature type="region of interest" description="Disordered" evidence="1">
    <location>
        <begin position="83"/>
        <end position="121"/>
    </location>
</feature>
<feature type="compositionally biased region" description="Basic residues" evidence="1">
    <location>
        <begin position="83"/>
        <end position="104"/>
    </location>
</feature>
<protein>
    <submittedName>
        <fullName evidence="2">Uncharacterized protein</fullName>
    </submittedName>
</protein>
<reference evidence="2" key="1">
    <citation type="submission" date="2013-12" db="EMBL/GenBank/DDBJ databases">
        <title>The Genome Sequence of Aphanomyces astaci APO3.</title>
        <authorList>
            <consortium name="The Broad Institute Genomics Platform"/>
            <person name="Russ C."/>
            <person name="Tyler B."/>
            <person name="van West P."/>
            <person name="Dieguez-Uribeondo J."/>
            <person name="Young S.K."/>
            <person name="Zeng Q."/>
            <person name="Gargeya S."/>
            <person name="Fitzgerald M."/>
            <person name="Abouelleil A."/>
            <person name="Alvarado L."/>
            <person name="Chapman S.B."/>
            <person name="Gainer-Dewar J."/>
            <person name="Goldberg J."/>
            <person name="Griggs A."/>
            <person name="Gujja S."/>
            <person name="Hansen M."/>
            <person name="Howarth C."/>
            <person name="Imamovic A."/>
            <person name="Ireland A."/>
            <person name="Larimer J."/>
            <person name="McCowan C."/>
            <person name="Murphy C."/>
            <person name="Pearson M."/>
            <person name="Poon T.W."/>
            <person name="Priest M."/>
            <person name="Roberts A."/>
            <person name="Saif S."/>
            <person name="Shea T."/>
            <person name="Sykes S."/>
            <person name="Wortman J."/>
            <person name="Nusbaum C."/>
            <person name="Birren B."/>
        </authorList>
    </citation>
    <scope>NUCLEOTIDE SEQUENCE [LARGE SCALE GENOMIC DNA]</scope>
    <source>
        <strain evidence="2">APO3</strain>
    </source>
</reference>
<dbReference type="VEuPathDB" id="FungiDB:H257_10328"/>
<name>W4G8W0_APHAT</name>
<accession>W4G8W0</accession>
<dbReference type="GeneID" id="20812324"/>
<dbReference type="AlphaFoldDB" id="W4G8W0"/>
<evidence type="ECO:0000313" key="2">
    <source>
        <dbReference type="EMBL" id="ETV75499.1"/>
    </source>
</evidence>
<organism evidence="2">
    <name type="scientific">Aphanomyces astaci</name>
    <name type="common">Crayfish plague agent</name>
    <dbReference type="NCBI Taxonomy" id="112090"/>
    <lineage>
        <taxon>Eukaryota</taxon>
        <taxon>Sar</taxon>
        <taxon>Stramenopiles</taxon>
        <taxon>Oomycota</taxon>
        <taxon>Saprolegniomycetes</taxon>
        <taxon>Saprolegniales</taxon>
        <taxon>Verrucalvaceae</taxon>
        <taxon>Aphanomyces</taxon>
    </lineage>
</organism>
<dbReference type="RefSeq" id="XP_009835133.1">
    <property type="nucleotide sequence ID" value="XM_009836831.1"/>
</dbReference>
<gene>
    <name evidence="2" type="ORF">H257_10328</name>
</gene>
<dbReference type="EMBL" id="KI913140">
    <property type="protein sequence ID" value="ETV75499.1"/>
    <property type="molecule type" value="Genomic_DNA"/>
</dbReference>
<feature type="compositionally biased region" description="Polar residues" evidence="1">
    <location>
        <begin position="109"/>
        <end position="121"/>
    </location>
</feature>
<evidence type="ECO:0000256" key="1">
    <source>
        <dbReference type="SAM" id="MobiDB-lite"/>
    </source>
</evidence>
<sequence length="121" mass="13661">MYTTRMHSAGLRILLTHGKDEKGATIETARAALFPSSRTSMRSHASADCHDLFQVWTSNDDSAGSSTMLLGYSVRTCRRSGRTLTRSRRLVQTSRHKTWSKRRPGWTDSIDSTTKPTRPYV</sequence>